<dbReference type="EMBL" id="KZ678372">
    <property type="protein sequence ID" value="PSS05335.1"/>
    <property type="molecule type" value="Genomic_DNA"/>
</dbReference>
<proteinExistence type="predicted"/>
<name>A0A2T3ANZ0_9PEZI</name>
<feature type="compositionally biased region" description="Basic and acidic residues" evidence="1">
    <location>
        <begin position="134"/>
        <end position="150"/>
    </location>
</feature>
<keyword evidence="3" id="KW-1185">Reference proteome</keyword>
<feature type="compositionally biased region" description="Polar residues" evidence="1">
    <location>
        <begin position="1"/>
        <end position="18"/>
    </location>
</feature>
<dbReference type="AlphaFoldDB" id="A0A2T3ANZ0"/>
<dbReference type="STRING" id="2025994.A0A2T3ANZ0"/>
<dbReference type="InParanoid" id="A0A2T3ANZ0"/>
<feature type="compositionally biased region" description="Low complexity" evidence="1">
    <location>
        <begin position="120"/>
        <end position="129"/>
    </location>
</feature>
<sequence length="174" mass="17800">MTGQPSNIEAYIQPNNPVTRDPLEEKAAQQPHRQVPQGGAEGTAPARYTASADSQGGVPTSRGLGVRGGEPVDAQEAAATSRGTDDAQPQNPNVDAEQLATLAEGKVAHAVERKSGTQQAPGAGPAEAPDFASDLDRKKAEQAEAREQIKSARQGGADLGDGAGRLGNESLADA</sequence>
<dbReference type="Proteomes" id="UP000241462">
    <property type="component" value="Unassembled WGS sequence"/>
</dbReference>
<feature type="compositionally biased region" description="Basic and acidic residues" evidence="1">
    <location>
        <begin position="106"/>
        <end position="115"/>
    </location>
</feature>
<evidence type="ECO:0000313" key="3">
    <source>
        <dbReference type="Proteomes" id="UP000241462"/>
    </source>
</evidence>
<evidence type="ECO:0000313" key="2">
    <source>
        <dbReference type="EMBL" id="PSS05335.1"/>
    </source>
</evidence>
<accession>A0A2T3ANZ0</accession>
<dbReference type="OrthoDB" id="3438962at2759"/>
<feature type="region of interest" description="Disordered" evidence="1">
    <location>
        <begin position="1"/>
        <end position="174"/>
    </location>
</feature>
<organism evidence="2 3">
    <name type="scientific">Coniella lustricola</name>
    <dbReference type="NCBI Taxonomy" id="2025994"/>
    <lineage>
        <taxon>Eukaryota</taxon>
        <taxon>Fungi</taxon>
        <taxon>Dikarya</taxon>
        <taxon>Ascomycota</taxon>
        <taxon>Pezizomycotina</taxon>
        <taxon>Sordariomycetes</taxon>
        <taxon>Sordariomycetidae</taxon>
        <taxon>Diaporthales</taxon>
        <taxon>Schizoparmaceae</taxon>
        <taxon>Coniella</taxon>
    </lineage>
</organism>
<gene>
    <name evidence="2" type="ORF">BD289DRAFT_449183</name>
</gene>
<protein>
    <submittedName>
        <fullName evidence="2">Uncharacterized protein</fullName>
    </submittedName>
</protein>
<evidence type="ECO:0000256" key="1">
    <source>
        <dbReference type="SAM" id="MobiDB-lite"/>
    </source>
</evidence>
<reference evidence="2 3" key="1">
    <citation type="journal article" date="2018" name="Mycol. Prog.">
        <title>Coniella lustricola, a new species from submerged detritus.</title>
        <authorList>
            <person name="Raudabaugh D.B."/>
            <person name="Iturriaga T."/>
            <person name="Carver A."/>
            <person name="Mondo S."/>
            <person name="Pangilinan J."/>
            <person name="Lipzen A."/>
            <person name="He G."/>
            <person name="Amirebrahimi M."/>
            <person name="Grigoriev I.V."/>
            <person name="Miller A.N."/>
        </authorList>
    </citation>
    <scope>NUCLEOTIDE SEQUENCE [LARGE SCALE GENOMIC DNA]</scope>
    <source>
        <strain evidence="2 3">B22-T-1</strain>
    </source>
</reference>